<evidence type="ECO:0000256" key="3">
    <source>
        <dbReference type="ARBA" id="ARBA00022692"/>
    </source>
</evidence>
<feature type="transmembrane region" description="Helical" evidence="6">
    <location>
        <begin position="243"/>
        <end position="265"/>
    </location>
</feature>
<dbReference type="AlphaFoldDB" id="A0A839RIT2"/>
<dbReference type="Pfam" id="PF01925">
    <property type="entry name" value="TauE"/>
    <property type="match status" value="1"/>
</dbReference>
<evidence type="ECO:0000256" key="2">
    <source>
        <dbReference type="ARBA" id="ARBA00009142"/>
    </source>
</evidence>
<dbReference type="InterPro" id="IPR051598">
    <property type="entry name" value="TSUP/Inactive_protease-like"/>
</dbReference>
<reference evidence="7 8" key="1">
    <citation type="submission" date="2020-08" db="EMBL/GenBank/DDBJ databases">
        <title>Sequencing the genomes of 1000 actinobacteria strains.</title>
        <authorList>
            <person name="Klenk H.-P."/>
        </authorList>
    </citation>
    <scope>NUCLEOTIDE SEQUENCE [LARGE SCALE GENOMIC DNA]</scope>
    <source>
        <strain evidence="7 8">DSM 45258</strain>
    </source>
</reference>
<evidence type="ECO:0000313" key="8">
    <source>
        <dbReference type="Proteomes" id="UP000567922"/>
    </source>
</evidence>
<feature type="transmembrane region" description="Helical" evidence="6">
    <location>
        <begin position="183"/>
        <end position="204"/>
    </location>
</feature>
<comment type="caution">
    <text evidence="7">The sequence shown here is derived from an EMBL/GenBank/DDBJ whole genome shotgun (WGS) entry which is preliminary data.</text>
</comment>
<comment type="subcellular location">
    <subcellularLocation>
        <location evidence="6">Cell membrane</location>
        <topology evidence="6">Multi-pass membrane protein</topology>
    </subcellularLocation>
    <subcellularLocation>
        <location evidence="1">Membrane</location>
        <topology evidence="1">Multi-pass membrane protein</topology>
    </subcellularLocation>
</comment>
<evidence type="ECO:0000256" key="1">
    <source>
        <dbReference type="ARBA" id="ARBA00004141"/>
    </source>
</evidence>
<dbReference type="RefSeq" id="WP_064439672.1">
    <property type="nucleotide sequence ID" value="NZ_BDDI01000005.1"/>
</dbReference>
<evidence type="ECO:0000256" key="5">
    <source>
        <dbReference type="ARBA" id="ARBA00023136"/>
    </source>
</evidence>
<feature type="transmembrane region" description="Helical" evidence="6">
    <location>
        <begin position="12"/>
        <end position="37"/>
    </location>
</feature>
<dbReference type="GO" id="GO:0005886">
    <property type="term" value="C:plasma membrane"/>
    <property type="evidence" value="ECO:0007669"/>
    <property type="project" value="UniProtKB-SubCell"/>
</dbReference>
<dbReference type="PANTHER" id="PTHR43701:SF2">
    <property type="entry name" value="MEMBRANE TRANSPORTER PROTEIN YJNA-RELATED"/>
    <property type="match status" value="1"/>
</dbReference>
<feature type="transmembrane region" description="Helical" evidence="6">
    <location>
        <begin position="211"/>
        <end position="231"/>
    </location>
</feature>
<feature type="transmembrane region" description="Helical" evidence="6">
    <location>
        <begin position="99"/>
        <end position="116"/>
    </location>
</feature>
<gene>
    <name evidence="7" type="ORF">FHU29_000437</name>
</gene>
<keyword evidence="5 6" id="KW-0472">Membrane</keyword>
<feature type="transmembrane region" description="Helical" evidence="6">
    <location>
        <begin position="73"/>
        <end position="93"/>
    </location>
</feature>
<dbReference type="OrthoDB" id="3213420at2"/>
<feature type="transmembrane region" description="Helical" evidence="6">
    <location>
        <begin position="150"/>
        <end position="177"/>
    </location>
</feature>
<evidence type="ECO:0000256" key="6">
    <source>
        <dbReference type="RuleBase" id="RU363041"/>
    </source>
</evidence>
<proteinExistence type="inferred from homology"/>
<keyword evidence="3 6" id="KW-0812">Transmembrane</keyword>
<evidence type="ECO:0000313" key="7">
    <source>
        <dbReference type="EMBL" id="MBB3036003.1"/>
    </source>
</evidence>
<dbReference type="EMBL" id="JACHWS010000001">
    <property type="protein sequence ID" value="MBB3036003.1"/>
    <property type="molecule type" value="Genomic_DNA"/>
</dbReference>
<comment type="similarity">
    <text evidence="2 6">Belongs to the 4-toluene sulfonate uptake permease (TSUP) (TC 2.A.102) family.</text>
</comment>
<dbReference type="PANTHER" id="PTHR43701">
    <property type="entry name" value="MEMBRANE TRANSPORTER PROTEIN MJ0441-RELATED"/>
    <property type="match status" value="1"/>
</dbReference>
<protein>
    <recommendedName>
        <fullName evidence="6">Probable membrane transporter protein</fullName>
    </recommendedName>
</protein>
<dbReference type="Proteomes" id="UP000567922">
    <property type="component" value="Unassembled WGS sequence"/>
</dbReference>
<keyword evidence="6" id="KW-1003">Cell membrane</keyword>
<organism evidence="7 8">
    <name type="scientific">Hoyosella altamirensis</name>
    <dbReference type="NCBI Taxonomy" id="616997"/>
    <lineage>
        <taxon>Bacteria</taxon>
        <taxon>Bacillati</taxon>
        <taxon>Actinomycetota</taxon>
        <taxon>Actinomycetes</taxon>
        <taxon>Mycobacteriales</taxon>
        <taxon>Hoyosellaceae</taxon>
        <taxon>Hoyosella</taxon>
    </lineage>
</organism>
<feature type="transmembrane region" description="Helical" evidence="6">
    <location>
        <begin position="43"/>
        <end position="61"/>
    </location>
</feature>
<name>A0A839RIT2_9ACTN</name>
<evidence type="ECO:0000256" key="4">
    <source>
        <dbReference type="ARBA" id="ARBA00022989"/>
    </source>
</evidence>
<dbReference type="InterPro" id="IPR002781">
    <property type="entry name" value="TM_pro_TauE-like"/>
</dbReference>
<sequence>MATAAAITIIGLVIGVLLGLLGGGGAILAVPALVYIIGLPVTQAIPMSLIVVAAAATTGAYPRFRKKLINWRLAAIFAAAGMPAAALGTVVGRAVPQDILLAGFAVVMIAAGIRMLRKPDHVGTACTVVDSRTGVAKVNWRRCSSRSIPAGIGVGFVTGMFGVGGGFLVIPALVLLLGITMPVAVGTSLVVIAANSAAGLLGYIGSVSLDLKITALFTAAAIVGSLVAGRFSTKISAQRLQRWFAYLVFVIAFGISAELIVRTILEAT</sequence>
<keyword evidence="8" id="KW-1185">Reference proteome</keyword>
<keyword evidence="4 6" id="KW-1133">Transmembrane helix</keyword>
<accession>A0A839RIT2</accession>